<dbReference type="PANTHER" id="PTHR11017:SF479">
    <property type="entry name" value="DISEASE RESISTANCE PROTEIN (TIR-NBS-LRR CLASS) FAMILY"/>
    <property type="match status" value="1"/>
</dbReference>
<evidence type="ECO:0000256" key="4">
    <source>
        <dbReference type="ARBA" id="ARBA00047304"/>
    </source>
</evidence>
<dbReference type="InterPro" id="IPR002182">
    <property type="entry name" value="NB-ARC"/>
</dbReference>
<dbReference type="InterPro" id="IPR027417">
    <property type="entry name" value="P-loop_NTPase"/>
</dbReference>
<dbReference type="GO" id="GO:0006952">
    <property type="term" value="P:defense response"/>
    <property type="evidence" value="ECO:0007669"/>
    <property type="project" value="InterPro"/>
</dbReference>
<keyword evidence="3" id="KW-0520">NAD</keyword>
<dbReference type="Pfam" id="PF00931">
    <property type="entry name" value="NB-ARC"/>
    <property type="match status" value="1"/>
</dbReference>
<dbReference type="GO" id="GO:0061809">
    <property type="term" value="F:NAD+ nucleosidase activity, cyclic ADP-ribose generating"/>
    <property type="evidence" value="ECO:0007669"/>
    <property type="project" value="UniProtKB-EC"/>
</dbReference>
<dbReference type="EC" id="3.2.2.6" evidence="1"/>
<protein>
    <recommendedName>
        <fullName evidence="1">ADP-ribosyl cyclase/cyclic ADP-ribose hydrolase</fullName>
        <ecNumber evidence="1">3.2.2.6</ecNumber>
    </recommendedName>
</protein>
<dbReference type="InterPro" id="IPR042197">
    <property type="entry name" value="Apaf_helical"/>
</dbReference>
<evidence type="ECO:0000259" key="5">
    <source>
        <dbReference type="PROSITE" id="PS50104"/>
    </source>
</evidence>
<dbReference type="SUPFAM" id="SSF52200">
    <property type="entry name" value="Toll/Interleukin receptor TIR domain"/>
    <property type="match status" value="1"/>
</dbReference>
<dbReference type="PRINTS" id="PR00364">
    <property type="entry name" value="DISEASERSIST"/>
</dbReference>
<dbReference type="FunFam" id="1.10.8.430:FF:000002">
    <property type="entry name" value="Disease resistance protein (TIR-NBS-LRR class)"/>
    <property type="match status" value="1"/>
</dbReference>
<dbReference type="PROSITE" id="PS50104">
    <property type="entry name" value="TIR"/>
    <property type="match status" value="1"/>
</dbReference>
<dbReference type="SMART" id="SM00255">
    <property type="entry name" value="TIR"/>
    <property type="match status" value="1"/>
</dbReference>
<evidence type="ECO:0000256" key="2">
    <source>
        <dbReference type="ARBA" id="ARBA00022614"/>
    </source>
</evidence>
<evidence type="ECO:0000256" key="1">
    <source>
        <dbReference type="ARBA" id="ARBA00011982"/>
    </source>
</evidence>
<dbReference type="FunFam" id="3.40.50.10140:FF:000007">
    <property type="entry name" value="Disease resistance protein (TIR-NBS-LRR class)"/>
    <property type="match status" value="1"/>
</dbReference>
<evidence type="ECO:0000256" key="3">
    <source>
        <dbReference type="ARBA" id="ARBA00023027"/>
    </source>
</evidence>
<keyword evidence="2" id="KW-0433">Leucine-rich repeat</keyword>
<comment type="catalytic activity">
    <reaction evidence="4">
        <text>NAD(+) + H2O = ADP-D-ribose + nicotinamide + H(+)</text>
        <dbReference type="Rhea" id="RHEA:16301"/>
        <dbReference type="ChEBI" id="CHEBI:15377"/>
        <dbReference type="ChEBI" id="CHEBI:15378"/>
        <dbReference type="ChEBI" id="CHEBI:17154"/>
        <dbReference type="ChEBI" id="CHEBI:57540"/>
        <dbReference type="ChEBI" id="CHEBI:57967"/>
        <dbReference type="EC" id="3.2.2.6"/>
    </reaction>
    <physiologicalReaction direction="left-to-right" evidence="4">
        <dbReference type="Rhea" id="RHEA:16302"/>
    </physiologicalReaction>
</comment>
<reference evidence="6" key="1">
    <citation type="submission" date="2023-03" db="EMBL/GenBank/DDBJ databases">
        <title>Chromosome-scale reference genome and RAD-based genetic map of yellow starthistle (Centaurea solstitialis) reveal putative structural variation and QTLs associated with invader traits.</title>
        <authorList>
            <person name="Reatini B."/>
            <person name="Cang F.A."/>
            <person name="Jiang Q."/>
            <person name="Mckibben M.T.W."/>
            <person name="Barker M.S."/>
            <person name="Rieseberg L.H."/>
            <person name="Dlugosch K.M."/>
        </authorList>
    </citation>
    <scope>NUCLEOTIDE SEQUENCE</scope>
    <source>
        <strain evidence="6">CAN-66</strain>
        <tissue evidence="6">Leaf</tissue>
    </source>
</reference>
<name>A0AA38STW4_9ASTR</name>
<accession>A0AA38STW4</accession>
<dbReference type="SUPFAM" id="SSF52540">
    <property type="entry name" value="P-loop containing nucleoside triphosphate hydrolases"/>
    <property type="match status" value="1"/>
</dbReference>
<evidence type="ECO:0000313" key="6">
    <source>
        <dbReference type="EMBL" id="KAJ9542576.1"/>
    </source>
</evidence>
<dbReference type="Gene3D" id="1.10.8.430">
    <property type="entry name" value="Helical domain of apoptotic protease-activating factors"/>
    <property type="match status" value="1"/>
</dbReference>
<dbReference type="InterPro" id="IPR035897">
    <property type="entry name" value="Toll_tir_struct_dom_sf"/>
</dbReference>
<proteinExistence type="predicted"/>
<keyword evidence="7" id="KW-1185">Reference proteome</keyword>
<dbReference type="Gene3D" id="3.40.50.300">
    <property type="entry name" value="P-loop containing nucleotide triphosphate hydrolases"/>
    <property type="match status" value="1"/>
</dbReference>
<evidence type="ECO:0000313" key="7">
    <source>
        <dbReference type="Proteomes" id="UP001172457"/>
    </source>
</evidence>
<dbReference type="InterPro" id="IPR044974">
    <property type="entry name" value="Disease_R_plants"/>
</dbReference>
<dbReference type="GO" id="GO:0007165">
    <property type="term" value="P:signal transduction"/>
    <property type="evidence" value="ECO:0007669"/>
    <property type="project" value="InterPro"/>
</dbReference>
<comment type="caution">
    <text evidence="6">The sequence shown here is derived from an EMBL/GenBank/DDBJ whole genome shotgun (WGS) entry which is preliminary data.</text>
</comment>
<dbReference type="Gene3D" id="3.40.50.10140">
    <property type="entry name" value="Toll/interleukin-1 receptor homology (TIR) domain"/>
    <property type="match status" value="1"/>
</dbReference>
<dbReference type="Pfam" id="PF01582">
    <property type="entry name" value="TIR"/>
    <property type="match status" value="1"/>
</dbReference>
<organism evidence="6 7">
    <name type="scientific">Centaurea solstitialis</name>
    <name type="common">yellow star-thistle</name>
    <dbReference type="NCBI Taxonomy" id="347529"/>
    <lineage>
        <taxon>Eukaryota</taxon>
        <taxon>Viridiplantae</taxon>
        <taxon>Streptophyta</taxon>
        <taxon>Embryophyta</taxon>
        <taxon>Tracheophyta</taxon>
        <taxon>Spermatophyta</taxon>
        <taxon>Magnoliopsida</taxon>
        <taxon>eudicotyledons</taxon>
        <taxon>Gunneridae</taxon>
        <taxon>Pentapetalae</taxon>
        <taxon>asterids</taxon>
        <taxon>campanulids</taxon>
        <taxon>Asterales</taxon>
        <taxon>Asteraceae</taxon>
        <taxon>Carduoideae</taxon>
        <taxon>Cardueae</taxon>
        <taxon>Centaureinae</taxon>
        <taxon>Centaurea</taxon>
    </lineage>
</organism>
<dbReference type="GO" id="GO:0043531">
    <property type="term" value="F:ADP binding"/>
    <property type="evidence" value="ECO:0007669"/>
    <property type="project" value="InterPro"/>
</dbReference>
<dbReference type="Proteomes" id="UP001172457">
    <property type="component" value="Chromosome 7"/>
</dbReference>
<feature type="domain" description="TIR" evidence="5">
    <location>
        <begin position="18"/>
        <end position="184"/>
    </location>
</feature>
<dbReference type="PANTHER" id="PTHR11017">
    <property type="entry name" value="LEUCINE-RICH REPEAT-CONTAINING PROTEIN"/>
    <property type="match status" value="1"/>
</dbReference>
<dbReference type="EMBL" id="JARYMX010000007">
    <property type="protein sequence ID" value="KAJ9542576.1"/>
    <property type="molecule type" value="Genomic_DNA"/>
</dbReference>
<dbReference type="InterPro" id="IPR000157">
    <property type="entry name" value="TIR_dom"/>
</dbReference>
<gene>
    <name evidence="6" type="ORF">OSB04_029082</name>
</gene>
<sequence>MASSSSPSSSYSLRRGGWTYDVFLSFRGEDTRYTFVDHLYAALVRVGITVFKDNEMLKRGKEISPELLEAIQGSMCSVVVLSKNYANSSWCLAELARIMECRNQMGQLVIPVFYHVDPSIVRRQKGDFETAFRQHEEKSWDKVNEWSEAMTAVDMLSGHHITETVKEGESAFIYKIVQDILGNIQPRSMEKNLIGIEPRINELNLLLATEATQEVRMVGIWGMGGIGKTTIARALFRRISCKFEGSSFVKGVRENSKRDICALQEKILKDMTHHNYKITDVEDGAEMIQIRFCKKKILLVLDDVDDAKQLEFLAATHKWFGAGSRIIITTRDQHLLSDTNAIYKPAFLAEEHAVELFSQHAFQRNSPPEGYKELSNRAIRYTGGLPLALKVLGSFLHGRKPSVWESALDRLAKTPNVEIFETLRVSFDGLESSEKKIFLDIACFFKGHREERVASVTSRTSSGVDKGKAPA</sequence>
<dbReference type="AlphaFoldDB" id="A0AA38STW4"/>